<feature type="compositionally biased region" description="Basic and acidic residues" evidence="2">
    <location>
        <begin position="122"/>
        <end position="136"/>
    </location>
</feature>
<accession>A0A943ECJ2</accession>
<protein>
    <submittedName>
        <fullName evidence="4">Uncharacterized protein</fullName>
    </submittedName>
</protein>
<evidence type="ECO:0000313" key="4">
    <source>
        <dbReference type="EMBL" id="MBS5519161.1"/>
    </source>
</evidence>
<dbReference type="Proteomes" id="UP000754226">
    <property type="component" value="Unassembled WGS sequence"/>
</dbReference>
<evidence type="ECO:0000256" key="3">
    <source>
        <dbReference type="SAM" id="SignalP"/>
    </source>
</evidence>
<evidence type="ECO:0000313" key="5">
    <source>
        <dbReference type="Proteomes" id="UP000754226"/>
    </source>
</evidence>
<feature type="chain" id="PRO_5037461041" evidence="3">
    <location>
        <begin position="26"/>
        <end position="314"/>
    </location>
</feature>
<evidence type="ECO:0000256" key="1">
    <source>
        <dbReference type="SAM" id="Coils"/>
    </source>
</evidence>
<reference evidence="4" key="1">
    <citation type="submission" date="2021-02" db="EMBL/GenBank/DDBJ databases">
        <title>Infant gut strain persistence is associated with maternal origin, phylogeny, and functional potential including surface adhesion and iron acquisition.</title>
        <authorList>
            <person name="Lou Y.C."/>
        </authorList>
    </citation>
    <scope>NUCLEOTIDE SEQUENCE</scope>
    <source>
        <strain evidence="4">L3_106_000M1_dasL3_106_000M1_concoct_15</strain>
    </source>
</reference>
<dbReference type="EMBL" id="JAGZCZ010000002">
    <property type="protein sequence ID" value="MBS5519161.1"/>
    <property type="molecule type" value="Genomic_DNA"/>
</dbReference>
<comment type="caution">
    <text evidence="4">The sequence shown here is derived from an EMBL/GenBank/DDBJ whole genome shotgun (WGS) entry which is preliminary data.</text>
</comment>
<feature type="coiled-coil region" evidence="1">
    <location>
        <begin position="40"/>
        <end position="69"/>
    </location>
</feature>
<feature type="signal peptide" evidence="3">
    <location>
        <begin position="1"/>
        <end position="25"/>
    </location>
</feature>
<gene>
    <name evidence="4" type="ORF">KHX13_02315</name>
</gene>
<name>A0A943ECJ2_9FIRM</name>
<keyword evidence="3" id="KW-0732">Signal</keyword>
<feature type="region of interest" description="Disordered" evidence="2">
    <location>
        <begin position="98"/>
        <end position="204"/>
    </location>
</feature>
<feature type="compositionally biased region" description="Low complexity" evidence="2">
    <location>
        <begin position="137"/>
        <end position="147"/>
    </location>
</feature>
<sequence>MKKQIITVLVLGAIAAMPFSAVVSAADGTQWRKYTTRAKLRASEEAAAKEEKAKEAALARQKAEEALSREPLWKRYTSRGKAARKALTEKGLTSKTLGTSTVEADTAKKAVQPEASVQPMTGKKEAAAAPSKKMDGAQKAADPIAAKADAKLAAEQDEPSWKKYLRRAEEKNKTAQESAEEVAKPSPEGNKLSTLEEESLPTVPSDKEAAWELAAVNSRYEVYFDSRSLSYDKQTGILTVWNKWVRRGGNTTYLYSRYDVRLKTYMDLYRADYSRRQGSMISESTVRDSAWTPLSPHTLGMELSQALNAYLLNQ</sequence>
<dbReference type="AlphaFoldDB" id="A0A943ECJ2"/>
<proteinExistence type="predicted"/>
<keyword evidence="1" id="KW-0175">Coiled coil</keyword>
<evidence type="ECO:0000256" key="2">
    <source>
        <dbReference type="SAM" id="MobiDB-lite"/>
    </source>
</evidence>
<organism evidence="4 5">
    <name type="scientific">Acidaminococcus intestini</name>
    <dbReference type="NCBI Taxonomy" id="187327"/>
    <lineage>
        <taxon>Bacteria</taxon>
        <taxon>Bacillati</taxon>
        <taxon>Bacillota</taxon>
        <taxon>Negativicutes</taxon>
        <taxon>Acidaminococcales</taxon>
        <taxon>Acidaminococcaceae</taxon>
        <taxon>Acidaminococcus</taxon>
    </lineage>
</organism>